<dbReference type="InterPro" id="IPR001296">
    <property type="entry name" value="Glyco_trans_1"/>
</dbReference>
<reference evidence="4 5" key="1">
    <citation type="journal article" date="2015" name="Nature">
        <title>rRNA introns, odd ribosomes, and small enigmatic genomes across a large radiation of phyla.</title>
        <authorList>
            <person name="Brown C.T."/>
            <person name="Hug L.A."/>
            <person name="Thomas B.C."/>
            <person name="Sharon I."/>
            <person name="Castelle C.J."/>
            <person name="Singh A."/>
            <person name="Wilkins M.J."/>
            <person name="Williams K.H."/>
            <person name="Banfield J.F."/>
        </authorList>
    </citation>
    <scope>NUCLEOTIDE SEQUENCE [LARGE SCALE GENOMIC DNA]</scope>
</reference>
<dbReference type="Pfam" id="PF00534">
    <property type="entry name" value="Glycos_transf_1"/>
    <property type="match status" value="1"/>
</dbReference>
<dbReference type="AlphaFoldDB" id="A0A0G1CG37"/>
<evidence type="ECO:0000259" key="3">
    <source>
        <dbReference type="Pfam" id="PF13439"/>
    </source>
</evidence>
<comment type="caution">
    <text evidence="4">The sequence shown here is derived from an EMBL/GenBank/DDBJ whole genome shotgun (WGS) entry which is preliminary data.</text>
</comment>
<dbReference type="PANTHER" id="PTHR46401">
    <property type="entry name" value="GLYCOSYLTRANSFERASE WBBK-RELATED"/>
    <property type="match status" value="1"/>
</dbReference>
<evidence type="ECO:0000256" key="1">
    <source>
        <dbReference type="ARBA" id="ARBA00022679"/>
    </source>
</evidence>
<evidence type="ECO:0000313" key="4">
    <source>
        <dbReference type="EMBL" id="KKS84497.1"/>
    </source>
</evidence>
<dbReference type="GO" id="GO:0016757">
    <property type="term" value="F:glycosyltransferase activity"/>
    <property type="evidence" value="ECO:0007669"/>
    <property type="project" value="InterPro"/>
</dbReference>
<dbReference type="Gene3D" id="3.40.50.2000">
    <property type="entry name" value="Glycogen Phosphorylase B"/>
    <property type="match status" value="2"/>
</dbReference>
<dbReference type="InterPro" id="IPR028098">
    <property type="entry name" value="Glyco_trans_4-like_N"/>
</dbReference>
<sequence length="362" mass="41162">MNIGIDGFPLSISFPCGTLHYAQNLITELALLDKKNNYFIFSSKPIVIPNQSNFKLVPLPNLLPVFRRHLFLNNAVHDHHVDVFHYLLPHGSVFLKHNNIITTIHDLQLQKIYGNSMPLQKCYSYLNQRFAINNSKTFISVSQTIKLEIEDLLSKSGRKLPVHQIYNGVGNDFKKYKKRKRDNKFFLCFADFSPRKNLERILIAFTQLSKSYPQKIKLVIIVSTLKSLINAKKTLKALTINNRVRIIKNAPQTKLVQLYNQSVGFLYPSLYEGFGLPILEAMACGCPVITSNYGAMKEVAGVSALLVDPYSPTSLTLAMKELLVDKELSKKLGQKGIEHAKKFNWKITARRTLDVYEKTCSA</sequence>
<dbReference type="STRING" id="1618436.UV59_C0018G0009"/>
<dbReference type="PANTHER" id="PTHR46401:SF2">
    <property type="entry name" value="GLYCOSYLTRANSFERASE WBBK-RELATED"/>
    <property type="match status" value="1"/>
</dbReference>
<dbReference type="Proteomes" id="UP000034543">
    <property type="component" value="Unassembled WGS sequence"/>
</dbReference>
<gene>
    <name evidence="4" type="ORF">UV59_C0018G0009</name>
</gene>
<feature type="domain" description="Glycosyltransferase subfamily 4-like N-terminal" evidence="3">
    <location>
        <begin position="56"/>
        <end position="169"/>
    </location>
</feature>
<organism evidence="4 5">
    <name type="scientific">Candidatus Gottesmanbacteria bacterium GW2011_GWA1_43_11</name>
    <dbReference type="NCBI Taxonomy" id="1618436"/>
    <lineage>
        <taxon>Bacteria</taxon>
        <taxon>Candidatus Gottesmaniibacteriota</taxon>
    </lineage>
</organism>
<accession>A0A0G1CG37</accession>
<dbReference type="GO" id="GO:0009103">
    <property type="term" value="P:lipopolysaccharide biosynthetic process"/>
    <property type="evidence" value="ECO:0007669"/>
    <property type="project" value="TreeGrafter"/>
</dbReference>
<name>A0A0G1CG37_9BACT</name>
<evidence type="ECO:0000259" key="2">
    <source>
        <dbReference type="Pfam" id="PF00534"/>
    </source>
</evidence>
<evidence type="ECO:0000313" key="5">
    <source>
        <dbReference type="Proteomes" id="UP000034543"/>
    </source>
</evidence>
<dbReference type="SUPFAM" id="SSF53756">
    <property type="entry name" value="UDP-Glycosyltransferase/glycogen phosphorylase"/>
    <property type="match status" value="1"/>
</dbReference>
<keyword evidence="1 4" id="KW-0808">Transferase</keyword>
<dbReference type="EMBL" id="LCFB01000018">
    <property type="protein sequence ID" value="KKS84497.1"/>
    <property type="molecule type" value="Genomic_DNA"/>
</dbReference>
<dbReference type="CDD" id="cd03809">
    <property type="entry name" value="GT4_MtfB-like"/>
    <property type="match status" value="1"/>
</dbReference>
<proteinExistence type="predicted"/>
<protein>
    <submittedName>
        <fullName evidence="4">Glycosyl transferase, group 1</fullName>
    </submittedName>
</protein>
<feature type="domain" description="Glycosyl transferase family 1" evidence="2">
    <location>
        <begin position="176"/>
        <end position="338"/>
    </location>
</feature>
<dbReference type="Pfam" id="PF13439">
    <property type="entry name" value="Glyco_transf_4"/>
    <property type="match status" value="1"/>
</dbReference>